<keyword evidence="4" id="KW-1185">Reference proteome</keyword>
<accession>A0ABQ9Y378</accession>
<dbReference type="EMBL" id="JARBJD010000040">
    <property type="protein sequence ID" value="KAK2958196.1"/>
    <property type="molecule type" value="Genomic_DNA"/>
</dbReference>
<name>A0ABQ9Y378_9EUKA</name>
<sequence length="1441" mass="157264">MDKLRLDGYGGSKLWRQRLLSNSISKSSSVLSGTVIRDFNDGGDLLCSNTTFTSCSTSTVRPMTRRSIEMSLLQPYLRPNLRRHKSQDGRYEWQDAAFGTGTLFDFYDFSSEGERYFEKGTKVFFSTSDDTIHFTRCTFSNIDGTDPTDEDYRGDYGTAILVRCHSSLFVDQCHFTLCTSEIFSGVIHVEMDSGDPSVLVNSSTFEEYSSAESYQPSILYFYSFGCATLSSSVITGHTAVRNNYIVESDNLIASSCSFDYNSTVNKRAIQIEAFASFRFCSFHSDSQADRDTYTSYFEKNSMYFGCVSNSAEGMSHQTIGLSPPTLVPYSGEIIADSATIQSIMTNSDAPMIFVGAGDFGDFEVIERSIALKGWHPNAPVNPSSSITTKFSGIVQAGAGCDLHTLLLETRSPSSSILTSEGMSLFTQVHIDGLSGQLVHLFICSGVGSELFMDECRIMNIVDITSSLVVVKDEAHFFITDSQFFDVSSTNAVISAQLCNTVTINKTSFTGINRTAGVGPAAVEIDSAASVTMNNPFFCRSRSDKGNVGAINLTCLLNSGADNAPTDILFEDRSKSECETILKYSIFLGEGPHFGWKKEDDSGTGSFTTTRLTYINLRSAAGFVSQSFDNEIYLHPSDFHLSDIVRSLPQSQGLTVRAESMLDTPIVLKPMVVKSWIFFDDELLHDLLPRYRFEQDESEQGILITILDSGSFQFHSADVLVDSLNTETMVRVEKEAEIRIAHSIIRGDEGQPTRPFLQSQGQVNVFCTHFISMTLSGCSCIEMNGGNGVEALMVFDVSASVLVNDLKFVNCNQTEAVETTRIVVTGRNLERMDTSKWNGFDSLTLSDTLNWGIDTLEGSGNIWRVVPLRVVLTHFTNTTIKTEESGKDMVGCGEGEWSCRGLVRAGRNVGGDTGCTITVVGSSFLDGVFDPAAKRTTVESSSSQSVIVVSKEGAIVNSPDGGQAPILSLSHLSFSLQPSLDSDSLMKSLGGELKIDNCWFVCSSAIDFSLVSATGGIATITEVSLSIDLRFSKPAFAFSDLSSAKFHTLDSTAHFGAALISAKGTPTGRWKLTITQSSIKGSETDRNEEHDENANLCAWSSGAVELEDVNCEVSWTTLSHLGQGAMHARNSIVTFHQSSVTNNGISTGLFPSARQNIRCVGSSRISFETSAMGTGDVKNGWVSGDSECVVEGVVGEERKLFFEPTLDSKLSLSTLNKKEKKYEVSIVGSTLIPCGLSLEVFENEKSSTNRVLIPLSEIASEWNETSLSLVIPATRLSSLSNTPQWLGRISFGGVHSTDSFEMKLSAKMARANEMKKTLPWLIPLIVVLSLLLIVGIILFVLCRRRKQKMPTNMSEMEPQEPIEDEKMDVLNTQSHPPNSALSTLNSKPASAEGQNTNLQPVSMDLEMPMPHAQCIEALACHGKMEMARHLSSPIKIGKTGIN</sequence>
<reference evidence="3 4" key="1">
    <citation type="journal article" date="2022" name="bioRxiv">
        <title>Genomics of Preaxostyla Flagellates Illuminates Evolutionary Transitions and the Path Towards Mitochondrial Loss.</title>
        <authorList>
            <person name="Novak L.V.F."/>
            <person name="Treitli S.C."/>
            <person name="Pyrih J."/>
            <person name="Halakuc P."/>
            <person name="Pipaliya S.V."/>
            <person name="Vacek V."/>
            <person name="Brzon O."/>
            <person name="Soukal P."/>
            <person name="Eme L."/>
            <person name="Dacks J.B."/>
            <person name="Karnkowska A."/>
            <person name="Elias M."/>
            <person name="Hampl V."/>
        </authorList>
    </citation>
    <scope>NUCLEOTIDE SEQUENCE [LARGE SCALE GENOMIC DNA]</scope>
    <source>
        <strain evidence="3">NAU3</strain>
        <tissue evidence="3">Gut</tissue>
    </source>
</reference>
<dbReference type="Proteomes" id="UP001281761">
    <property type="component" value="Unassembled WGS sequence"/>
</dbReference>
<organism evidence="3 4">
    <name type="scientific">Blattamonas nauphoetae</name>
    <dbReference type="NCBI Taxonomy" id="2049346"/>
    <lineage>
        <taxon>Eukaryota</taxon>
        <taxon>Metamonada</taxon>
        <taxon>Preaxostyla</taxon>
        <taxon>Oxymonadida</taxon>
        <taxon>Blattamonas</taxon>
    </lineage>
</organism>
<protein>
    <submittedName>
        <fullName evidence="3">Uncharacterized protein</fullName>
    </submittedName>
</protein>
<keyword evidence="2" id="KW-0812">Transmembrane</keyword>
<keyword evidence="2" id="KW-0472">Membrane</keyword>
<proteinExistence type="predicted"/>
<gene>
    <name evidence="3" type="ORF">BLNAU_6900</name>
</gene>
<evidence type="ECO:0000256" key="2">
    <source>
        <dbReference type="SAM" id="Phobius"/>
    </source>
</evidence>
<feature type="region of interest" description="Disordered" evidence="1">
    <location>
        <begin position="1369"/>
        <end position="1395"/>
    </location>
</feature>
<evidence type="ECO:0000256" key="1">
    <source>
        <dbReference type="SAM" id="MobiDB-lite"/>
    </source>
</evidence>
<keyword evidence="2" id="KW-1133">Transmembrane helix</keyword>
<feature type="transmembrane region" description="Helical" evidence="2">
    <location>
        <begin position="1319"/>
        <end position="1341"/>
    </location>
</feature>
<evidence type="ECO:0000313" key="3">
    <source>
        <dbReference type="EMBL" id="KAK2958196.1"/>
    </source>
</evidence>
<evidence type="ECO:0000313" key="4">
    <source>
        <dbReference type="Proteomes" id="UP001281761"/>
    </source>
</evidence>
<comment type="caution">
    <text evidence="3">The sequence shown here is derived from an EMBL/GenBank/DDBJ whole genome shotgun (WGS) entry which is preliminary data.</text>
</comment>